<evidence type="ECO:0000313" key="2">
    <source>
        <dbReference type="Proteomes" id="UP001326199"/>
    </source>
</evidence>
<evidence type="ECO:0000313" key="1">
    <source>
        <dbReference type="EMBL" id="KAK4663209.1"/>
    </source>
</evidence>
<sequence length="294" mass="31825">MAFMLTNSPYLLSQISLASFVPHLTQPHQDAKRPYHPVPESAFTIQPDALFSAELDASSKTFLDVLATKFASFSVSYSKSTVLRILADTGKIYSLNKPDELFQSIVFGPETGGEMQRWLENCRVRRLSPQFITGFRTFENATVEREEGGSGVGVQGGVAIPVGAVGGDLLGLTDVEVKGGREGRKGVRTTVRNEGERIYAIAYRKVKIREFWGGSARPELGVSNRWKAVVEGVGGRGGEEEEGEREVYLGAGLAEGTGQGAEALFEAKSVDGERVVFGWACESDVSSDEDDSDS</sequence>
<dbReference type="RefSeq" id="XP_062763175.1">
    <property type="nucleotide sequence ID" value="XM_062914497.1"/>
</dbReference>
<protein>
    <submittedName>
        <fullName evidence="1">Uncharacterized protein</fullName>
    </submittedName>
</protein>
<dbReference type="GeneID" id="87934840"/>
<accession>A0ABR0H5M4</accession>
<gene>
    <name evidence="1" type="ORF">QC763_606615</name>
</gene>
<dbReference type="EMBL" id="JAFFHB010000008">
    <property type="protein sequence ID" value="KAK4663209.1"/>
    <property type="molecule type" value="Genomic_DNA"/>
</dbReference>
<keyword evidence="2" id="KW-1185">Reference proteome</keyword>
<comment type="caution">
    <text evidence="1">The sequence shown here is derived from an EMBL/GenBank/DDBJ whole genome shotgun (WGS) entry which is preliminary data.</text>
</comment>
<organism evidence="1 2">
    <name type="scientific">Podospora pseudopauciseta</name>
    <dbReference type="NCBI Taxonomy" id="2093780"/>
    <lineage>
        <taxon>Eukaryota</taxon>
        <taxon>Fungi</taxon>
        <taxon>Dikarya</taxon>
        <taxon>Ascomycota</taxon>
        <taxon>Pezizomycotina</taxon>
        <taxon>Sordariomycetes</taxon>
        <taxon>Sordariomycetidae</taxon>
        <taxon>Sordariales</taxon>
        <taxon>Podosporaceae</taxon>
        <taxon>Podospora</taxon>
    </lineage>
</organism>
<proteinExistence type="predicted"/>
<name>A0ABR0H5M4_9PEZI</name>
<reference evidence="1 2" key="1">
    <citation type="journal article" date="2023" name="bioRxiv">
        <title>High-quality genome assemblies of four members of thePodospora anserinaspecies complex.</title>
        <authorList>
            <person name="Ament-Velasquez S.L."/>
            <person name="Vogan A.A."/>
            <person name="Wallerman O."/>
            <person name="Hartmann F."/>
            <person name="Gautier V."/>
            <person name="Silar P."/>
            <person name="Giraud T."/>
            <person name="Johannesson H."/>
        </authorList>
    </citation>
    <scope>NUCLEOTIDE SEQUENCE [LARGE SCALE GENOMIC DNA]</scope>
    <source>
        <strain evidence="1 2">CBS 411.78</strain>
    </source>
</reference>
<dbReference type="Proteomes" id="UP001326199">
    <property type="component" value="Unassembled WGS sequence"/>
</dbReference>